<keyword evidence="5" id="KW-0119">Carbohydrate metabolism</keyword>
<dbReference type="Pfam" id="PF01081">
    <property type="entry name" value="Aldolase"/>
    <property type="match status" value="1"/>
</dbReference>
<evidence type="ECO:0000256" key="2">
    <source>
        <dbReference type="ARBA" id="ARBA00006906"/>
    </source>
</evidence>
<dbReference type="InterPro" id="IPR031338">
    <property type="entry name" value="KDPG/KHG_AS_2"/>
</dbReference>
<accession>A0A7C3RLE0</accession>
<evidence type="ECO:0000256" key="4">
    <source>
        <dbReference type="ARBA" id="ARBA00023239"/>
    </source>
</evidence>
<evidence type="ECO:0000256" key="1">
    <source>
        <dbReference type="ARBA" id="ARBA00004761"/>
    </source>
</evidence>
<comment type="caution">
    <text evidence="6">The sequence shown here is derived from an EMBL/GenBank/DDBJ whole genome shotgun (WGS) entry which is preliminary data.</text>
</comment>
<dbReference type="GO" id="GO:0008675">
    <property type="term" value="F:2-dehydro-3-deoxy-phosphogluconate aldolase activity"/>
    <property type="evidence" value="ECO:0007669"/>
    <property type="project" value="UniProtKB-EC"/>
</dbReference>
<proteinExistence type="inferred from homology"/>
<comment type="subunit">
    <text evidence="3">Homotrimer.</text>
</comment>
<dbReference type="InterPro" id="IPR013785">
    <property type="entry name" value="Aldolase_TIM"/>
</dbReference>
<dbReference type="Gene3D" id="3.20.20.70">
    <property type="entry name" value="Aldolase class I"/>
    <property type="match status" value="1"/>
</dbReference>
<comment type="pathway">
    <text evidence="1">Carbohydrate acid metabolism.</text>
</comment>
<dbReference type="PANTHER" id="PTHR30246:SF1">
    <property type="entry name" value="2-DEHYDRO-3-DEOXY-6-PHOSPHOGALACTONATE ALDOLASE-RELATED"/>
    <property type="match status" value="1"/>
</dbReference>
<dbReference type="AlphaFoldDB" id="A0A7C3RLE0"/>
<evidence type="ECO:0000313" key="6">
    <source>
        <dbReference type="EMBL" id="HFX13096.1"/>
    </source>
</evidence>
<keyword evidence="4 6" id="KW-0456">Lyase</keyword>
<protein>
    <submittedName>
        <fullName evidence="6">Bifunctional 4-hydroxy-2-oxoglutarate aldolase/2-dehydro-3-deoxy-phosphogluconate aldolase</fullName>
        <ecNumber evidence="6">4.1.2.14</ecNumber>
        <ecNumber evidence="6">4.1.3.16</ecNumber>
    </submittedName>
</protein>
<reference evidence="6" key="1">
    <citation type="journal article" date="2020" name="mSystems">
        <title>Genome- and Community-Level Interaction Insights into Carbon Utilization and Element Cycling Functions of Hydrothermarchaeota in Hydrothermal Sediment.</title>
        <authorList>
            <person name="Zhou Z."/>
            <person name="Liu Y."/>
            <person name="Xu W."/>
            <person name="Pan J."/>
            <person name="Luo Z.H."/>
            <person name="Li M."/>
        </authorList>
    </citation>
    <scope>NUCLEOTIDE SEQUENCE [LARGE SCALE GENOMIC DNA]</scope>
    <source>
        <strain evidence="6">SpSt-81</strain>
    </source>
</reference>
<name>A0A7C3RLE0_DICTH</name>
<dbReference type="EMBL" id="DTIN01000009">
    <property type="protein sequence ID" value="HFX13096.1"/>
    <property type="molecule type" value="Genomic_DNA"/>
</dbReference>
<dbReference type="EC" id="4.1.2.14" evidence="6"/>
<dbReference type="PROSITE" id="PS00160">
    <property type="entry name" value="ALDOLASE_KDPG_KHG_2"/>
    <property type="match status" value="1"/>
</dbReference>
<dbReference type="SUPFAM" id="SSF51569">
    <property type="entry name" value="Aldolase"/>
    <property type="match status" value="1"/>
</dbReference>
<dbReference type="CDD" id="cd00452">
    <property type="entry name" value="KDPG_aldolase"/>
    <property type="match status" value="1"/>
</dbReference>
<sequence>MGRYDILERMIECGIVAVIRTDSPEDLLDVTKALYDGGVISLEITMTVPLAIEYLPKVKKALGKEAIVGMGTVLDPETARMAILAGADFIVSPVLKKEIINLCHRYDKIAVSGAYTPTEILTAWEEGADVVKLFPADTLGPKYIKAIHGPMPYIRISPTGGVSLENVGEFIKAGACFVGVGGNLVDKKVIAEKKFEILTERAKNYIEEIKKARS</sequence>
<evidence type="ECO:0000256" key="5">
    <source>
        <dbReference type="ARBA" id="ARBA00023277"/>
    </source>
</evidence>
<dbReference type="NCBIfam" id="TIGR01182">
    <property type="entry name" value="eda"/>
    <property type="match status" value="1"/>
</dbReference>
<gene>
    <name evidence="6" type="primary">eda</name>
    <name evidence="6" type="ORF">ENW00_02920</name>
</gene>
<evidence type="ECO:0000256" key="3">
    <source>
        <dbReference type="ARBA" id="ARBA00011233"/>
    </source>
</evidence>
<dbReference type="InterPro" id="IPR000887">
    <property type="entry name" value="Aldlse_KDPG_KHG"/>
</dbReference>
<organism evidence="6">
    <name type="scientific">Dictyoglomus thermophilum</name>
    <dbReference type="NCBI Taxonomy" id="14"/>
    <lineage>
        <taxon>Bacteria</taxon>
        <taxon>Pseudomonadati</taxon>
        <taxon>Dictyoglomota</taxon>
        <taxon>Dictyoglomia</taxon>
        <taxon>Dictyoglomales</taxon>
        <taxon>Dictyoglomaceae</taxon>
        <taxon>Dictyoglomus</taxon>
    </lineage>
</organism>
<dbReference type="EC" id="4.1.3.16" evidence="6"/>
<comment type="similarity">
    <text evidence="2">Belongs to the KHG/KDPG aldolase family.</text>
</comment>
<dbReference type="GO" id="GO:0008700">
    <property type="term" value="F:(R,S)-4-hydroxy-2-oxoglutarate aldolase activity"/>
    <property type="evidence" value="ECO:0007669"/>
    <property type="project" value="UniProtKB-EC"/>
</dbReference>
<dbReference type="PANTHER" id="PTHR30246">
    <property type="entry name" value="2-KETO-3-DEOXY-6-PHOSPHOGLUCONATE ALDOLASE"/>
    <property type="match status" value="1"/>
</dbReference>